<comment type="caution">
    <text evidence="2">The sequence shown here is derived from an EMBL/GenBank/DDBJ whole genome shotgun (WGS) entry which is preliminary data.</text>
</comment>
<evidence type="ECO:0000256" key="1">
    <source>
        <dbReference type="SAM" id="MobiDB-lite"/>
    </source>
</evidence>
<accession>A0AAD3RHV2</accession>
<keyword evidence="3" id="KW-1185">Reference proteome</keyword>
<dbReference type="AlphaFoldDB" id="A0AAD3RHV2"/>
<proteinExistence type="predicted"/>
<evidence type="ECO:0000313" key="3">
    <source>
        <dbReference type="Proteomes" id="UP001279410"/>
    </source>
</evidence>
<feature type="region of interest" description="Disordered" evidence="1">
    <location>
        <begin position="1"/>
        <end position="53"/>
    </location>
</feature>
<dbReference type="EMBL" id="BRZM01000197">
    <property type="protein sequence ID" value="GLD69287.1"/>
    <property type="molecule type" value="Genomic_DNA"/>
</dbReference>
<name>A0AAD3RHV2_LATJO</name>
<dbReference type="Proteomes" id="UP001279410">
    <property type="component" value="Unassembled WGS sequence"/>
</dbReference>
<sequence length="53" mass="5642">MFSAPPLPAAIGSEEVQPLPPGSNTKLSQPPPDPKVKGRELEEHNPTGVLWSL</sequence>
<evidence type="ECO:0000313" key="2">
    <source>
        <dbReference type="EMBL" id="GLD69287.1"/>
    </source>
</evidence>
<gene>
    <name evidence="2" type="ORF">AKAME5_002060000</name>
</gene>
<feature type="non-terminal residue" evidence="2">
    <location>
        <position position="53"/>
    </location>
</feature>
<reference evidence="2" key="1">
    <citation type="submission" date="2022-08" db="EMBL/GenBank/DDBJ databases">
        <title>Genome sequencing of akame (Lates japonicus).</title>
        <authorList>
            <person name="Hashiguchi Y."/>
            <person name="Takahashi H."/>
        </authorList>
    </citation>
    <scope>NUCLEOTIDE SEQUENCE</scope>
    <source>
        <strain evidence="2">Kochi</strain>
    </source>
</reference>
<feature type="compositionally biased region" description="Basic and acidic residues" evidence="1">
    <location>
        <begin position="34"/>
        <end position="45"/>
    </location>
</feature>
<organism evidence="2 3">
    <name type="scientific">Lates japonicus</name>
    <name type="common">Japanese lates</name>
    <dbReference type="NCBI Taxonomy" id="270547"/>
    <lineage>
        <taxon>Eukaryota</taxon>
        <taxon>Metazoa</taxon>
        <taxon>Chordata</taxon>
        <taxon>Craniata</taxon>
        <taxon>Vertebrata</taxon>
        <taxon>Euteleostomi</taxon>
        <taxon>Actinopterygii</taxon>
        <taxon>Neopterygii</taxon>
        <taxon>Teleostei</taxon>
        <taxon>Neoteleostei</taxon>
        <taxon>Acanthomorphata</taxon>
        <taxon>Carangaria</taxon>
        <taxon>Carangaria incertae sedis</taxon>
        <taxon>Centropomidae</taxon>
        <taxon>Lates</taxon>
    </lineage>
</organism>
<protein>
    <submittedName>
        <fullName evidence="2">Uncharacterized protein</fullName>
    </submittedName>
</protein>